<dbReference type="GeneID" id="19162180"/>
<dbReference type="Pfam" id="PF00176">
    <property type="entry name" value="SNF2-rel_dom"/>
    <property type="match status" value="1"/>
</dbReference>
<feature type="compositionally biased region" description="Basic and acidic residues" evidence="3">
    <location>
        <begin position="10"/>
        <end position="21"/>
    </location>
</feature>
<dbReference type="EMBL" id="AMWN01000006">
    <property type="protein sequence ID" value="EXJ83695.1"/>
    <property type="molecule type" value="Genomic_DNA"/>
</dbReference>
<keyword evidence="2" id="KW-0067">ATP-binding</keyword>
<comment type="caution">
    <text evidence="5">The sequence shown here is derived from an EMBL/GenBank/DDBJ whole genome shotgun (WGS) entry which is preliminary data.</text>
</comment>
<dbReference type="InterPro" id="IPR027417">
    <property type="entry name" value="P-loop_NTPase"/>
</dbReference>
<dbReference type="SUPFAM" id="SSF52540">
    <property type="entry name" value="P-loop containing nucleoside triphosphate hydrolases"/>
    <property type="match status" value="1"/>
</dbReference>
<dbReference type="STRING" id="1182541.W9Y220"/>
<evidence type="ECO:0000313" key="6">
    <source>
        <dbReference type="Proteomes" id="UP000019484"/>
    </source>
</evidence>
<accession>W9Y220</accession>
<dbReference type="InterPro" id="IPR000330">
    <property type="entry name" value="SNF2_N"/>
</dbReference>
<dbReference type="GO" id="GO:0005524">
    <property type="term" value="F:ATP binding"/>
    <property type="evidence" value="ECO:0007669"/>
    <property type="project" value="InterPro"/>
</dbReference>
<dbReference type="OrthoDB" id="4161576at2759"/>
<name>W9Y220_9EURO</name>
<feature type="domain" description="SNF2 N-terminal" evidence="4">
    <location>
        <begin position="65"/>
        <end position="129"/>
    </location>
</feature>
<keyword evidence="1" id="KW-0547">Nucleotide-binding</keyword>
<dbReference type="HOGENOM" id="CLU_1703995_0_0_1"/>
<protein>
    <recommendedName>
        <fullName evidence="4">SNF2 N-terminal domain-containing protein</fullName>
    </recommendedName>
</protein>
<dbReference type="Gene3D" id="3.40.50.10810">
    <property type="entry name" value="Tandem AAA-ATPase domain"/>
    <property type="match status" value="1"/>
</dbReference>
<dbReference type="Proteomes" id="UP000019484">
    <property type="component" value="Unassembled WGS sequence"/>
</dbReference>
<evidence type="ECO:0000256" key="2">
    <source>
        <dbReference type="ARBA" id="ARBA00022840"/>
    </source>
</evidence>
<reference evidence="5 6" key="1">
    <citation type="submission" date="2013-03" db="EMBL/GenBank/DDBJ databases">
        <title>The Genome Sequence of Capronia coronata CBS 617.96.</title>
        <authorList>
            <consortium name="The Broad Institute Genomics Platform"/>
            <person name="Cuomo C."/>
            <person name="de Hoog S."/>
            <person name="Gorbushina A."/>
            <person name="Walker B."/>
            <person name="Young S.K."/>
            <person name="Zeng Q."/>
            <person name="Gargeya S."/>
            <person name="Fitzgerald M."/>
            <person name="Haas B."/>
            <person name="Abouelleil A."/>
            <person name="Allen A.W."/>
            <person name="Alvarado L."/>
            <person name="Arachchi H.M."/>
            <person name="Berlin A.M."/>
            <person name="Chapman S.B."/>
            <person name="Gainer-Dewar J."/>
            <person name="Goldberg J."/>
            <person name="Griggs A."/>
            <person name="Gujja S."/>
            <person name="Hansen M."/>
            <person name="Howarth C."/>
            <person name="Imamovic A."/>
            <person name="Ireland A."/>
            <person name="Larimer J."/>
            <person name="McCowan C."/>
            <person name="Murphy C."/>
            <person name="Pearson M."/>
            <person name="Poon T.W."/>
            <person name="Priest M."/>
            <person name="Roberts A."/>
            <person name="Saif S."/>
            <person name="Shea T."/>
            <person name="Sisk P."/>
            <person name="Sykes S."/>
            <person name="Wortman J."/>
            <person name="Nusbaum C."/>
            <person name="Birren B."/>
        </authorList>
    </citation>
    <scope>NUCLEOTIDE SEQUENCE [LARGE SCALE GENOMIC DNA]</scope>
    <source>
        <strain evidence="5 6">CBS 617.96</strain>
    </source>
</reference>
<evidence type="ECO:0000259" key="4">
    <source>
        <dbReference type="Pfam" id="PF00176"/>
    </source>
</evidence>
<proteinExistence type="predicted"/>
<dbReference type="AlphaFoldDB" id="W9Y220"/>
<dbReference type="InterPro" id="IPR038718">
    <property type="entry name" value="SNF2-like_sf"/>
</dbReference>
<dbReference type="RefSeq" id="XP_007726381.1">
    <property type="nucleotide sequence ID" value="XM_007728191.1"/>
</dbReference>
<evidence type="ECO:0000256" key="1">
    <source>
        <dbReference type="ARBA" id="ARBA00022741"/>
    </source>
</evidence>
<keyword evidence="6" id="KW-1185">Reference proteome</keyword>
<gene>
    <name evidence="5" type="ORF">A1O1_07319</name>
</gene>
<feature type="region of interest" description="Disordered" evidence="3">
    <location>
        <begin position="1"/>
        <end position="21"/>
    </location>
</feature>
<evidence type="ECO:0000256" key="3">
    <source>
        <dbReference type="SAM" id="MobiDB-lite"/>
    </source>
</evidence>
<evidence type="ECO:0000313" key="5">
    <source>
        <dbReference type="EMBL" id="EXJ83695.1"/>
    </source>
</evidence>
<organism evidence="5 6">
    <name type="scientific">Capronia coronata CBS 617.96</name>
    <dbReference type="NCBI Taxonomy" id="1182541"/>
    <lineage>
        <taxon>Eukaryota</taxon>
        <taxon>Fungi</taxon>
        <taxon>Dikarya</taxon>
        <taxon>Ascomycota</taxon>
        <taxon>Pezizomycotina</taxon>
        <taxon>Eurotiomycetes</taxon>
        <taxon>Chaetothyriomycetidae</taxon>
        <taxon>Chaetothyriales</taxon>
        <taxon>Herpotrichiellaceae</taxon>
        <taxon>Capronia</taxon>
    </lineage>
</organism>
<sequence>MPNHPNAAENLKREKTAARTAKKRETLKEVYGLVSEFEESYSSRRNHSDENAASDSLVMASRFAHLFHRVVCDEGHKLKNPRTKNMAAVETLYALRVWIVTATPMINRVADLLGYLWLFWTPSWLDDLEELDDYTLPKLAHLTVDHDLTQLGLK</sequence>